<feature type="compositionally biased region" description="Acidic residues" evidence="1">
    <location>
        <begin position="101"/>
        <end position="115"/>
    </location>
</feature>
<evidence type="ECO:0000256" key="1">
    <source>
        <dbReference type="SAM" id="MobiDB-lite"/>
    </source>
</evidence>
<sequence length="165" mass="18143">MSLKVALTTLFLIGSVWADFDVICPADNEGYSFYMPDPYDCSKFFQCVGLTPIHLQCPYPLFFDPTENVCNWPEEVDCTPLDPPTEYPTEYPTDGTTEADGTTEDDWTTEDDGTTEGDWTTQDTMTTEDNGNTGNTTALPDGTSTIPPEESDGAAPDNVGNFWGF</sequence>
<dbReference type="Gene3D" id="2.170.140.10">
    <property type="entry name" value="Chitin binding domain"/>
    <property type="match status" value="1"/>
</dbReference>
<dbReference type="Proteomes" id="UP000318571">
    <property type="component" value="Chromosome 6"/>
</dbReference>
<organism evidence="4 5">
    <name type="scientific">Tigriopus californicus</name>
    <name type="common">Marine copepod</name>
    <dbReference type="NCBI Taxonomy" id="6832"/>
    <lineage>
        <taxon>Eukaryota</taxon>
        <taxon>Metazoa</taxon>
        <taxon>Ecdysozoa</taxon>
        <taxon>Arthropoda</taxon>
        <taxon>Crustacea</taxon>
        <taxon>Multicrustacea</taxon>
        <taxon>Hexanauplia</taxon>
        <taxon>Copepoda</taxon>
        <taxon>Harpacticoida</taxon>
        <taxon>Harpacticidae</taxon>
        <taxon>Tigriopus</taxon>
    </lineage>
</organism>
<accession>A0A553PPG8</accession>
<dbReference type="OrthoDB" id="6382693at2759"/>
<dbReference type="AlphaFoldDB" id="A0A553PPG8"/>
<dbReference type="SMART" id="SM00494">
    <property type="entry name" value="ChtBD2"/>
    <property type="match status" value="1"/>
</dbReference>
<feature type="region of interest" description="Disordered" evidence="1">
    <location>
        <begin position="80"/>
        <end position="165"/>
    </location>
</feature>
<dbReference type="SUPFAM" id="SSF57625">
    <property type="entry name" value="Invertebrate chitin-binding proteins"/>
    <property type="match status" value="1"/>
</dbReference>
<comment type="caution">
    <text evidence="4">The sequence shown here is derived from an EMBL/GenBank/DDBJ whole genome shotgun (WGS) entry which is preliminary data.</text>
</comment>
<feature type="compositionally biased region" description="Low complexity" evidence="1">
    <location>
        <begin position="87"/>
        <end position="100"/>
    </location>
</feature>
<evidence type="ECO:0000313" key="5">
    <source>
        <dbReference type="Proteomes" id="UP000318571"/>
    </source>
</evidence>
<dbReference type="GO" id="GO:0008061">
    <property type="term" value="F:chitin binding"/>
    <property type="evidence" value="ECO:0007669"/>
    <property type="project" value="InterPro"/>
</dbReference>
<protein>
    <recommendedName>
        <fullName evidence="3">Chitin-binding type-2 domain-containing protein</fullName>
    </recommendedName>
</protein>
<name>A0A553PPG8_TIGCA</name>
<dbReference type="GO" id="GO:0005576">
    <property type="term" value="C:extracellular region"/>
    <property type="evidence" value="ECO:0007669"/>
    <property type="project" value="InterPro"/>
</dbReference>
<gene>
    <name evidence="4" type="ORF">TCAL_14811</name>
</gene>
<evidence type="ECO:0000313" key="4">
    <source>
        <dbReference type="EMBL" id="TRY79573.1"/>
    </source>
</evidence>
<feature type="signal peptide" evidence="2">
    <location>
        <begin position="1"/>
        <end position="18"/>
    </location>
</feature>
<feature type="domain" description="Chitin-binding type-2" evidence="3">
    <location>
        <begin position="21"/>
        <end position="80"/>
    </location>
</feature>
<dbReference type="Pfam" id="PF01607">
    <property type="entry name" value="CBM_14"/>
    <property type="match status" value="1"/>
</dbReference>
<evidence type="ECO:0000259" key="3">
    <source>
        <dbReference type="PROSITE" id="PS50940"/>
    </source>
</evidence>
<feature type="compositionally biased region" description="Low complexity" evidence="1">
    <location>
        <begin position="116"/>
        <end position="137"/>
    </location>
</feature>
<dbReference type="EMBL" id="VCGU01000002">
    <property type="protein sequence ID" value="TRY79573.1"/>
    <property type="molecule type" value="Genomic_DNA"/>
</dbReference>
<dbReference type="InterPro" id="IPR002557">
    <property type="entry name" value="Chitin-bd_dom"/>
</dbReference>
<proteinExistence type="predicted"/>
<dbReference type="STRING" id="6832.A0A553PPG8"/>
<keyword evidence="5" id="KW-1185">Reference proteome</keyword>
<evidence type="ECO:0000256" key="2">
    <source>
        <dbReference type="SAM" id="SignalP"/>
    </source>
</evidence>
<dbReference type="InterPro" id="IPR036508">
    <property type="entry name" value="Chitin-bd_dom_sf"/>
</dbReference>
<feature type="chain" id="PRO_5021942009" description="Chitin-binding type-2 domain-containing protein" evidence="2">
    <location>
        <begin position="19"/>
        <end position="165"/>
    </location>
</feature>
<dbReference type="PROSITE" id="PS50940">
    <property type="entry name" value="CHIT_BIND_II"/>
    <property type="match status" value="1"/>
</dbReference>
<reference evidence="4 5" key="1">
    <citation type="journal article" date="2018" name="Nat. Ecol. Evol.">
        <title>Genomic signatures of mitonuclear coevolution across populations of Tigriopus californicus.</title>
        <authorList>
            <person name="Barreto F.S."/>
            <person name="Watson E.T."/>
            <person name="Lima T.G."/>
            <person name="Willett C.S."/>
            <person name="Edmands S."/>
            <person name="Li W."/>
            <person name="Burton R.S."/>
        </authorList>
    </citation>
    <scope>NUCLEOTIDE SEQUENCE [LARGE SCALE GENOMIC DNA]</scope>
    <source>
        <strain evidence="4 5">San Diego</strain>
    </source>
</reference>
<keyword evidence="2" id="KW-0732">Signal</keyword>